<dbReference type="PANTHER" id="PTHR10030">
    <property type="entry name" value="ALPHA-L-FUCOSIDASE"/>
    <property type="match status" value="1"/>
</dbReference>
<dbReference type="GO" id="GO:0006004">
    <property type="term" value="P:fucose metabolic process"/>
    <property type="evidence" value="ECO:0007669"/>
    <property type="project" value="TreeGrafter"/>
</dbReference>
<keyword evidence="3" id="KW-0732">Signal</keyword>
<organism evidence="7 8">
    <name type="scientific">Cyclobacterium amurskyense</name>
    <dbReference type="NCBI Taxonomy" id="320787"/>
    <lineage>
        <taxon>Bacteria</taxon>
        <taxon>Pseudomonadati</taxon>
        <taxon>Bacteroidota</taxon>
        <taxon>Cytophagia</taxon>
        <taxon>Cytophagales</taxon>
        <taxon>Cyclobacteriaceae</taxon>
        <taxon>Cyclobacterium</taxon>
    </lineage>
</organism>
<dbReference type="InterPro" id="IPR059177">
    <property type="entry name" value="GH29D-like_dom"/>
</dbReference>
<dbReference type="Pfam" id="PF13290">
    <property type="entry name" value="CHB_HEX_C_1"/>
    <property type="match status" value="1"/>
</dbReference>
<dbReference type="SUPFAM" id="SSF51445">
    <property type="entry name" value="(Trans)glycosidases"/>
    <property type="match status" value="1"/>
</dbReference>
<dbReference type="Pfam" id="PF01120">
    <property type="entry name" value="Alpha_L_fucos"/>
    <property type="match status" value="1"/>
</dbReference>
<dbReference type="GO" id="GO:0005764">
    <property type="term" value="C:lysosome"/>
    <property type="evidence" value="ECO:0007669"/>
    <property type="project" value="TreeGrafter"/>
</dbReference>
<evidence type="ECO:0000313" key="8">
    <source>
        <dbReference type="Proteomes" id="UP000036520"/>
    </source>
</evidence>
<keyword evidence="8" id="KW-1185">Reference proteome</keyword>
<dbReference type="PANTHER" id="PTHR10030:SF37">
    <property type="entry name" value="ALPHA-L-FUCOSIDASE-RELATED"/>
    <property type="match status" value="1"/>
</dbReference>
<dbReference type="GO" id="GO:0016139">
    <property type="term" value="P:glycoside catabolic process"/>
    <property type="evidence" value="ECO:0007669"/>
    <property type="project" value="TreeGrafter"/>
</dbReference>
<accession>A0A0H4PTA2</accession>
<evidence type="ECO:0000256" key="2">
    <source>
        <dbReference type="ARBA" id="ARBA00012662"/>
    </source>
</evidence>
<dbReference type="KEGG" id="camu:CA2015_2131"/>
<evidence type="ECO:0000256" key="3">
    <source>
        <dbReference type="ARBA" id="ARBA00022729"/>
    </source>
</evidence>
<evidence type="ECO:0000313" key="7">
    <source>
        <dbReference type="EMBL" id="AKP51552.1"/>
    </source>
</evidence>
<dbReference type="EMBL" id="CP012040">
    <property type="protein sequence ID" value="AKP51552.1"/>
    <property type="molecule type" value="Genomic_DNA"/>
</dbReference>
<gene>
    <name evidence="7" type="ORF">CA2015_2131</name>
</gene>
<keyword evidence="5" id="KW-0326">Glycosidase</keyword>
<dbReference type="PROSITE" id="PS50022">
    <property type="entry name" value="FA58C_3"/>
    <property type="match status" value="1"/>
</dbReference>
<sequence>MKLPLDLKKPTNILIGLCLLLSIACSPSKNGLLLAPRSTYDIDKDDNQNNIRLKAAHVVPTENQYNALKDEFIGFVHFGPNTFTAKEWGSGMEDPTVFDLKELDTDQWCEAMKAAGMTKVIFTAKHHDGFVLWQSRYTTHGLMSTGFRNGKGDVLKDLAASCEKYGLDLGVYLSPADLYQIENPLGLYGNLSKKTKRTIPAVVKGRPFENQTTFEFEVDDYNEYFLNQLFELLTEYGPIKEVWFDGAHPKRKGGQTYDYSSWKTLIRKLAPEAVIFGRQDIRWCGNESGQTRKIEWNVIPYQENPNQMNRFEDITGEEVAFLENLYTAKYLHYQPAETNTSIREGWFYRNDHEQGVRSADDVFDMYERAVGGNSIFLLNIPPNTQGLFPDRDVKVLKEVGKRIRNTYSKDLLIDAKGPKEVLDNDDQSFILLDQSKSFEISLKAPIKMNRLVIQEAIKSHGERVAAFTLEALLDGEWKEIANGYNIGYKNILRFPEVYTNKLRITVDEERYIPAISKVAAYYYETRPPQLTIERNLKGMISIAPKKVDFGWKTYEQDIAGSLNKDLSIRYTLDGSEPNSQSNLYEGPFHLSHGEVTAAAFGKNDRGAITNSLFGAVKGDWKIVSASSSEVNHDAFNAIDGKQESYYKAIGSKNGGQQITVDLGTSQTITGFTYLPPLKDKEGMIELGNIYYSSDGKNWQLLEGFEFGNLINDPTLRRHDFRSPIKTRYIKLEAKRIAGGNTFAAIAELGLLVK</sequence>
<dbReference type="InterPro" id="IPR008979">
    <property type="entry name" value="Galactose-bd-like_sf"/>
</dbReference>
<evidence type="ECO:0000256" key="1">
    <source>
        <dbReference type="ARBA" id="ARBA00007951"/>
    </source>
</evidence>
<keyword evidence="4" id="KW-0378">Hydrolase</keyword>
<protein>
    <recommendedName>
        <fullName evidence="2">alpha-L-fucosidase</fullName>
        <ecNumber evidence="2">3.2.1.51</ecNumber>
    </recommendedName>
</protein>
<dbReference type="SMART" id="SM00812">
    <property type="entry name" value="Alpha_L_fucos"/>
    <property type="match status" value="1"/>
</dbReference>
<dbReference type="PROSITE" id="PS51257">
    <property type="entry name" value="PROKAR_LIPOPROTEIN"/>
    <property type="match status" value="1"/>
</dbReference>
<name>A0A0H4PTA2_9BACT</name>
<proteinExistence type="inferred from homology"/>
<dbReference type="OrthoDB" id="1095333at2"/>
<dbReference type="Pfam" id="PF00754">
    <property type="entry name" value="F5_F8_type_C"/>
    <property type="match status" value="1"/>
</dbReference>
<evidence type="ECO:0000256" key="4">
    <source>
        <dbReference type="ARBA" id="ARBA00022801"/>
    </source>
</evidence>
<dbReference type="RefSeq" id="WP_053086674.1">
    <property type="nucleotide sequence ID" value="NZ_CP012040.1"/>
</dbReference>
<evidence type="ECO:0000256" key="5">
    <source>
        <dbReference type="ARBA" id="ARBA00023295"/>
    </source>
</evidence>
<dbReference type="PATRIC" id="fig|320787.5.peg.2340"/>
<evidence type="ECO:0000259" key="6">
    <source>
        <dbReference type="PROSITE" id="PS50022"/>
    </source>
</evidence>
<reference evidence="7 8" key="1">
    <citation type="submission" date="2015-07" db="EMBL/GenBank/DDBJ databases">
        <authorList>
            <person name="Kim K.M."/>
        </authorList>
    </citation>
    <scope>NUCLEOTIDE SEQUENCE [LARGE SCALE GENOMIC DNA]</scope>
    <source>
        <strain evidence="7 8">KCTC 12363</strain>
    </source>
</reference>
<dbReference type="InterPro" id="IPR000421">
    <property type="entry name" value="FA58C"/>
</dbReference>
<dbReference type="Gene3D" id="2.60.120.260">
    <property type="entry name" value="Galactose-binding domain-like"/>
    <property type="match status" value="2"/>
</dbReference>
<dbReference type="EC" id="3.2.1.51" evidence="2"/>
<dbReference type="GO" id="GO:0004560">
    <property type="term" value="F:alpha-L-fucosidase activity"/>
    <property type="evidence" value="ECO:0007669"/>
    <property type="project" value="InterPro"/>
</dbReference>
<dbReference type="InterPro" id="IPR000933">
    <property type="entry name" value="Glyco_hydro_29"/>
</dbReference>
<dbReference type="SUPFAM" id="SSF49785">
    <property type="entry name" value="Galactose-binding domain-like"/>
    <property type="match status" value="2"/>
</dbReference>
<dbReference type="InterPro" id="IPR017853">
    <property type="entry name" value="GH"/>
</dbReference>
<dbReference type="STRING" id="320787.CA2015_2131"/>
<dbReference type="InterPro" id="IPR057739">
    <property type="entry name" value="Glyco_hydro_29_N"/>
</dbReference>
<dbReference type="AlphaFoldDB" id="A0A0H4PTA2"/>
<dbReference type="Proteomes" id="UP000036520">
    <property type="component" value="Chromosome"/>
</dbReference>
<feature type="domain" description="F5/8 type C" evidence="6">
    <location>
        <begin position="607"/>
        <end position="750"/>
    </location>
</feature>
<dbReference type="Gene3D" id="3.20.20.80">
    <property type="entry name" value="Glycosidases"/>
    <property type="match status" value="1"/>
</dbReference>
<comment type="similarity">
    <text evidence="1">Belongs to the glycosyl hydrolase 29 family.</text>
</comment>